<feature type="domain" description="Methyltransferase putative zinc binding" evidence="1">
    <location>
        <begin position="10"/>
        <end position="64"/>
    </location>
</feature>
<dbReference type="InterPro" id="IPR038576">
    <property type="entry name" value="Methyltransf_Zn-bd_dom_put_sf"/>
</dbReference>
<dbReference type="SUPFAM" id="SSF53335">
    <property type="entry name" value="S-adenosyl-L-methionine-dependent methyltransferases"/>
    <property type="match status" value="1"/>
</dbReference>
<dbReference type="Pfam" id="PF08421">
    <property type="entry name" value="Methyltransf_13"/>
    <property type="match status" value="1"/>
</dbReference>
<dbReference type="Proteomes" id="UP000321424">
    <property type="component" value="Unassembled WGS sequence"/>
</dbReference>
<evidence type="ECO:0000313" key="3">
    <source>
        <dbReference type="EMBL" id="GEM43194.1"/>
    </source>
</evidence>
<keyword evidence="4" id="KW-1185">Reference proteome</keyword>
<proteinExistence type="predicted"/>
<evidence type="ECO:0000313" key="4">
    <source>
        <dbReference type="Proteomes" id="UP000321424"/>
    </source>
</evidence>
<evidence type="ECO:0000259" key="2">
    <source>
        <dbReference type="Pfam" id="PF08484"/>
    </source>
</evidence>
<comment type="caution">
    <text evidence="3">The sequence shown here is derived from an EMBL/GenBank/DDBJ whole genome shotgun (WGS) entry which is preliminary data.</text>
</comment>
<evidence type="ECO:0000259" key="1">
    <source>
        <dbReference type="Pfam" id="PF08421"/>
    </source>
</evidence>
<dbReference type="InterPro" id="IPR013691">
    <property type="entry name" value="MeTrfase_14"/>
</dbReference>
<feature type="domain" description="C-methyltransferase" evidence="2">
    <location>
        <begin position="213"/>
        <end position="349"/>
    </location>
</feature>
<dbReference type="InterPro" id="IPR013630">
    <property type="entry name" value="Methyltransf_Zn-bd_dom_put"/>
</dbReference>
<dbReference type="InterPro" id="IPR029063">
    <property type="entry name" value="SAM-dependent_MTases_sf"/>
</dbReference>
<sequence length="370" mass="39303">MVPLDSGRPCRGCGGTELTTVLDLGMVPAADYFPPAAAPVGLAETAHPLRMDLCARCALAQLAEDDTRTQEPRGIEPAALREQAADAVARVAESGLLHGNTVREFGSPHGGTWVPLLTERGYTQTEGVADVMLDCFGLMHEPDQRAAITERAAATAPGGLLLIQFHSLATIVASRQWNALRHGHFAYYSLSALSRLLAAAGMSVTTAWRFDLYGGTVLVAARHGTHRPDAAARDILTQESAYTEVAAVRGLQQAADVHAEALRRWLTRHAAQGDRVFAYGAASRAVALFSLAGVDRGLIAAVADASPAKQGRRMPGTDVPIIAPEELVTARPDLVLLTLPDLLPEVRARYPELDGCWIVDDPADTTVQGG</sequence>
<dbReference type="Pfam" id="PF08484">
    <property type="entry name" value="Methyltransf_14"/>
    <property type="match status" value="1"/>
</dbReference>
<dbReference type="RefSeq" id="WP_147141432.1">
    <property type="nucleotide sequence ID" value="NZ_BJXA01000089.1"/>
</dbReference>
<dbReference type="Gene3D" id="3.40.50.720">
    <property type="entry name" value="NAD(P)-binding Rossmann-like Domain"/>
    <property type="match status" value="1"/>
</dbReference>
<dbReference type="OrthoDB" id="3637131at2"/>
<dbReference type="EMBL" id="BJXA01000089">
    <property type="protein sequence ID" value="GEM43194.1"/>
    <property type="molecule type" value="Genomic_DNA"/>
</dbReference>
<gene>
    <name evidence="3" type="ORF">NN4_77130</name>
</gene>
<dbReference type="Gene3D" id="3.40.50.150">
    <property type="entry name" value="Vaccinia Virus protein VP39"/>
    <property type="match status" value="1"/>
</dbReference>
<dbReference type="Gene3D" id="6.20.50.110">
    <property type="entry name" value="Methyltransferase, zinc-binding domain"/>
    <property type="match status" value="1"/>
</dbReference>
<dbReference type="AlphaFoldDB" id="A0A511MRH5"/>
<keyword evidence="3" id="KW-0808">Transferase</keyword>
<protein>
    <submittedName>
        <fullName evidence="3">Transferase</fullName>
    </submittedName>
</protein>
<name>A0A511MRH5_9NOCA</name>
<organism evidence="3 4">
    <name type="scientific">Nocardia ninae NBRC 108245</name>
    <dbReference type="NCBI Taxonomy" id="1210091"/>
    <lineage>
        <taxon>Bacteria</taxon>
        <taxon>Bacillati</taxon>
        <taxon>Actinomycetota</taxon>
        <taxon>Actinomycetes</taxon>
        <taxon>Mycobacteriales</taxon>
        <taxon>Nocardiaceae</taxon>
        <taxon>Nocardia</taxon>
    </lineage>
</organism>
<accession>A0A511MRH5</accession>
<dbReference type="GO" id="GO:0016740">
    <property type="term" value="F:transferase activity"/>
    <property type="evidence" value="ECO:0007669"/>
    <property type="project" value="UniProtKB-KW"/>
</dbReference>
<reference evidence="3 4" key="1">
    <citation type="submission" date="2019-07" db="EMBL/GenBank/DDBJ databases">
        <title>Whole genome shotgun sequence of Nocardia ninae NBRC 108245.</title>
        <authorList>
            <person name="Hosoyama A."/>
            <person name="Uohara A."/>
            <person name="Ohji S."/>
            <person name="Ichikawa N."/>
        </authorList>
    </citation>
    <scope>NUCLEOTIDE SEQUENCE [LARGE SCALE GENOMIC DNA]</scope>
    <source>
        <strain evidence="3 4">NBRC 108245</strain>
    </source>
</reference>